<proteinExistence type="predicted"/>
<organism evidence="3 4">
    <name type="scientific">Tuber magnatum</name>
    <name type="common">white Piedmont truffle</name>
    <dbReference type="NCBI Taxonomy" id="42249"/>
    <lineage>
        <taxon>Eukaryota</taxon>
        <taxon>Fungi</taxon>
        <taxon>Dikarya</taxon>
        <taxon>Ascomycota</taxon>
        <taxon>Pezizomycotina</taxon>
        <taxon>Pezizomycetes</taxon>
        <taxon>Pezizales</taxon>
        <taxon>Tuberaceae</taxon>
        <taxon>Tuber</taxon>
    </lineage>
</organism>
<feature type="non-terminal residue" evidence="3">
    <location>
        <position position="175"/>
    </location>
</feature>
<keyword evidence="1" id="KW-0677">Repeat</keyword>
<dbReference type="EMBL" id="PYWC01000125">
    <property type="protein sequence ID" value="PWW71990.1"/>
    <property type="molecule type" value="Genomic_DNA"/>
</dbReference>
<feature type="non-terminal residue" evidence="3">
    <location>
        <position position="1"/>
    </location>
</feature>
<dbReference type="PANTHER" id="PTHR10039">
    <property type="entry name" value="AMELOGENIN"/>
    <property type="match status" value="1"/>
</dbReference>
<accession>A0A317SEF2</accession>
<evidence type="ECO:0000313" key="3">
    <source>
        <dbReference type="EMBL" id="PWW71990.1"/>
    </source>
</evidence>
<evidence type="ECO:0000256" key="1">
    <source>
        <dbReference type="ARBA" id="ARBA00022737"/>
    </source>
</evidence>
<dbReference type="AlphaFoldDB" id="A0A317SEF2"/>
<reference evidence="3 4" key="1">
    <citation type="submission" date="2018-03" db="EMBL/GenBank/DDBJ databases">
        <title>Genomes of Pezizomycetes fungi and the evolution of truffles.</title>
        <authorList>
            <person name="Murat C."/>
            <person name="Payen T."/>
            <person name="Noel B."/>
            <person name="Kuo A."/>
            <person name="Martin F.M."/>
        </authorList>
    </citation>
    <scope>NUCLEOTIDE SEQUENCE [LARGE SCALE GENOMIC DNA]</scope>
    <source>
        <strain evidence="3">091103-1</strain>
    </source>
</reference>
<name>A0A317SEF2_9PEZI</name>
<dbReference type="Pfam" id="PF24883">
    <property type="entry name" value="NPHP3_N"/>
    <property type="match status" value="1"/>
</dbReference>
<dbReference type="OrthoDB" id="7464126at2759"/>
<protein>
    <recommendedName>
        <fullName evidence="2">Nephrocystin 3-like N-terminal domain-containing protein</fullName>
    </recommendedName>
</protein>
<comment type="caution">
    <text evidence="3">The sequence shown here is derived from an EMBL/GenBank/DDBJ whole genome shotgun (WGS) entry which is preliminary data.</text>
</comment>
<sequence length="175" mass="20158">LYKQTTLVVDALDECDTNARRELLGALKYIIVSSRNLVKIFVSSPSNDDITFQLESFPNYRIEARDNEGDIKKFVREKIDRSIEERELLRGNVSPELKELICTRLVGGANGMHSVPLLRPGMNHLLLILYMLRFHWAVLQIKDLCRLKTKSDIKEKLGKLPGGLVKMYHEIHKQI</sequence>
<dbReference type="STRING" id="42249.A0A317SEF2"/>
<dbReference type="Proteomes" id="UP000246991">
    <property type="component" value="Unassembled WGS sequence"/>
</dbReference>
<evidence type="ECO:0000313" key="4">
    <source>
        <dbReference type="Proteomes" id="UP000246991"/>
    </source>
</evidence>
<feature type="domain" description="Nephrocystin 3-like N-terminal" evidence="2">
    <location>
        <begin position="3"/>
        <end position="44"/>
    </location>
</feature>
<keyword evidence="4" id="KW-1185">Reference proteome</keyword>
<dbReference type="InterPro" id="IPR056884">
    <property type="entry name" value="NPHP3-like_N"/>
</dbReference>
<evidence type="ECO:0000259" key="2">
    <source>
        <dbReference type="Pfam" id="PF24883"/>
    </source>
</evidence>
<gene>
    <name evidence="3" type="ORF">C7212DRAFT_115237</name>
</gene>